<dbReference type="AlphaFoldDB" id="A0A2T0X395"/>
<feature type="coiled-coil region" evidence="8">
    <location>
        <begin position="220"/>
        <end position="247"/>
    </location>
</feature>
<dbReference type="GO" id="GO:0009279">
    <property type="term" value="C:cell outer membrane"/>
    <property type="evidence" value="ECO:0007669"/>
    <property type="project" value="UniProtKB-SubCell"/>
</dbReference>
<evidence type="ECO:0000256" key="9">
    <source>
        <dbReference type="SAM" id="MobiDB-lite"/>
    </source>
</evidence>
<dbReference type="GO" id="GO:1990281">
    <property type="term" value="C:efflux pump complex"/>
    <property type="evidence" value="ECO:0007669"/>
    <property type="project" value="TreeGrafter"/>
</dbReference>
<evidence type="ECO:0000313" key="10">
    <source>
        <dbReference type="EMBL" id="PRY93410.1"/>
    </source>
</evidence>
<keyword evidence="8" id="KW-0175">Coiled coil</keyword>
<evidence type="ECO:0000256" key="7">
    <source>
        <dbReference type="ARBA" id="ARBA00023237"/>
    </source>
</evidence>
<keyword evidence="6" id="KW-0472">Membrane</keyword>
<evidence type="ECO:0000256" key="2">
    <source>
        <dbReference type="ARBA" id="ARBA00007613"/>
    </source>
</evidence>
<comment type="similarity">
    <text evidence="2">Belongs to the outer membrane factor (OMF) (TC 1.B.17) family.</text>
</comment>
<dbReference type="Proteomes" id="UP000238801">
    <property type="component" value="Unassembled WGS sequence"/>
</dbReference>
<evidence type="ECO:0000313" key="11">
    <source>
        <dbReference type="Proteomes" id="UP000238801"/>
    </source>
</evidence>
<accession>A0A2T0X395</accession>
<feature type="coiled-coil region" evidence="8">
    <location>
        <begin position="332"/>
        <end position="384"/>
    </location>
</feature>
<keyword evidence="3" id="KW-0813">Transport</keyword>
<name>A0A2T0X395_9RHOB</name>
<keyword evidence="5" id="KW-0812">Transmembrane</keyword>
<dbReference type="InterPro" id="IPR003423">
    <property type="entry name" value="OMP_efflux"/>
</dbReference>
<feature type="region of interest" description="Disordered" evidence="9">
    <location>
        <begin position="1"/>
        <end position="21"/>
    </location>
</feature>
<evidence type="ECO:0000256" key="1">
    <source>
        <dbReference type="ARBA" id="ARBA00004442"/>
    </source>
</evidence>
<evidence type="ECO:0000256" key="3">
    <source>
        <dbReference type="ARBA" id="ARBA00022448"/>
    </source>
</evidence>
<dbReference type="InterPro" id="IPR051906">
    <property type="entry name" value="TolC-like"/>
</dbReference>
<organism evidence="10 11">
    <name type="scientific">Hasllibacter halocynthiae</name>
    <dbReference type="NCBI Taxonomy" id="595589"/>
    <lineage>
        <taxon>Bacteria</taxon>
        <taxon>Pseudomonadati</taxon>
        <taxon>Pseudomonadota</taxon>
        <taxon>Alphaproteobacteria</taxon>
        <taxon>Rhodobacterales</taxon>
        <taxon>Roseobacteraceae</taxon>
        <taxon>Hasllibacter</taxon>
    </lineage>
</organism>
<evidence type="ECO:0000256" key="5">
    <source>
        <dbReference type="ARBA" id="ARBA00022692"/>
    </source>
</evidence>
<protein>
    <submittedName>
        <fullName evidence="10">Adhesin transport system outer membrane protein</fullName>
    </submittedName>
</protein>
<dbReference type="SUPFAM" id="SSF56954">
    <property type="entry name" value="Outer membrane efflux proteins (OEP)"/>
    <property type="match status" value="1"/>
</dbReference>
<dbReference type="GO" id="GO:0015288">
    <property type="term" value="F:porin activity"/>
    <property type="evidence" value="ECO:0007669"/>
    <property type="project" value="TreeGrafter"/>
</dbReference>
<keyword evidence="7" id="KW-0998">Cell outer membrane</keyword>
<comment type="caution">
    <text evidence="10">The sequence shown here is derived from an EMBL/GenBank/DDBJ whole genome shotgun (WGS) entry which is preliminary data.</text>
</comment>
<proteinExistence type="inferred from homology"/>
<dbReference type="PANTHER" id="PTHR30026:SF22">
    <property type="entry name" value="OUTER MEMBRANE EFFLUX PROTEIN"/>
    <property type="match status" value="1"/>
</dbReference>
<dbReference type="Gene3D" id="1.20.1600.10">
    <property type="entry name" value="Outer membrane efflux proteins (OEP)"/>
    <property type="match status" value="1"/>
</dbReference>
<keyword evidence="11" id="KW-1185">Reference proteome</keyword>
<dbReference type="PANTHER" id="PTHR30026">
    <property type="entry name" value="OUTER MEMBRANE PROTEIN TOLC"/>
    <property type="match status" value="1"/>
</dbReference>
<sequence>MRSGGPRRQAPGTVTGARAARRGRTLAPAAAAVILGACSLPAPDGLEARLIARTEGLTPLVAAEGDDARAVVRTGLSLSPEVRTAAGEVAAAADAIRIQRAARFPALGLSIGGGVGDAASRAAGAELRGRQLLVDFGRTGRAVTASDMDMRIGYVTFQEAVDEAIVEILVAYDAVRANVRLLEVREDQVAAMETLQDRIAERTAIGAAPRSDLLETRIRVRAARFEARDAELALAEARDRLAVLTGQSRGGTVPAIRPESCAAPDDAGDVLVARLRLAKADLALADAEAARLPSLSVEPVARRTEGDGRMRMGLDVSVDSDLLRGGALSAAADAALAEREAAEAAVAAARRETVLRTRGRLRDIAAAEQRIALLQSQIDLLGEARGIYRDQYLELGTRRIAELLDNEEAFYDRQAQLVELRSELAADLLGCAASEDRLRSVVGVEGTTLYDLPLSGPA</sequence>
<dbReference type="GO" id="GO:0015562">
    <property type="term" value="F:efflux transmembrane transporter activity"/>
    <property type="evidence" value="ECO:0007669"/>
    <property type="project" value="InterPro"/>
</dbReference>
<evidence type="ECO:0000256" key="4">
    <source>
        <dbReference type="ARBA" id="ARBA00022452"/>
    </source>
</evidence>
<reference evidence="10 11" key="1">
    <citation type="submission" date="2018-03" db="EMBL/GenBank/DDBJ databases">
        <title>Genomic Encyclopedia of Archaeal and Bacterial Type Strains, Phase II (KMG-II): from individual species to whole genera.</title>
        <authorList>
            <person name="Goeker M."/>
        </authorList>
    </citation>
    <scope>NUCLEOTIDE SEQUENCE [LARGE SCALE GENOMIC DNA]</scope>
    <source>
        <strain evidence="10 11">DSM 29318</strain>
    </source>
</reference>
<evidence type="ECO:0000256" key="6">
    <source>
        <dbReference type="ARBA" id="ARBA00023136"/>
    </source>
</evidence>
<dbReference type="EMBL" id="PVTT01000002">
    <property type="protein sequence ID" value="PRY93410.1"/>
    <property type="molecule type" value="Genomic_DNA"/>
</dbReference>
<keyword evidence="4" id="KW-1134">Transmembrane beta strand</keyword>
<dbReference type="Pfam" id="PF02321">
    <property type="entry name" value="OEP"/>
    <property type="match status" value="2"/>
</dbReference>
<gene>
    <name evidence="10" type="ORF">BCF33_2278</name>
</gene>
<comment type="subcellular location">
    <subcellularLocation>
        <location evidence="1">Cell outer membrane</location>
    </subcellularLocation>
</comment>
<evidence type="ECO:0000256" key="8">
    <source>
        <dbReference type="SAM" id="Coils"/>
    </source>
</evidence>